<evidence type="ECO:0000313" key="3">
    <source>
        <dbReference type="Proteomes" id="UP000434957"/>
    </source>
</evidence>
<reference evidence="2 3" key="1">
    <citation type="submission" date="2018-08" db="EMBL/GenBank/DDBJ databases">
        <title>Genomic investigation of the strawberry pathogen Phytophthora fragariae indicates pathogenicity is determined by transcriptional variation in three key races.</title>
        <authorList>
            <person name="Adams T.M."/>
            <person name="Armitage A.D."/>
            <person name="Sobczyk M.K."/>
            <person name="Bates H.J."/>
            <person name="Dunwell J.M."/>
            <person name="Nellist C.F."/>
            <person name="Harrison R.J."/>
        </authorList>
    </citation>
    <scope>NUCLEOTIDE SEQUENCE [LARGE SCALE GENOMIC DNA]</scope>
    <source>
        <strain evidence="1 4">SCRP324</strain>
        <strain evidence="2 3">SCRP333</strain>
    </source>
</reference>
<name>A0A6A4C7L3_9STRA</name>
<gene>
    <name evidence="1" type="ORF">PR002_g26924</name>
    <name evidence="2" type="ORF">PR003_g27348</name>
</gene>
<proteinExistence type="predicted"/>
<dbReference type="EMBL" id="QXFT01003786">
    <property type="protein sequence ID" value="KAE9282657.1"/>
    <property type="molecule type" value="Genomic_DNA"/>
</dbReference>
<dbReference type="AlphaFoldDB" id="A0A6A4C7L3"/>
<organism evidence="2 3">
    <name type="scientific">Phytophthora rubi</name>
    <dbReference type="NCBI Taxonomy" id="129364"/>
    <lineage>
        <taxon>Eukaryota</taxon>
        <taxon>Sar</taxon>
        <taxon>Stramenopiles</taxon>
        <taxon>Oomycota</taxon>
        <taxon>Peronosporomycetes</taxon>
        <taxon>Peronosporales</taxon>
        <taxon>Peronosporaceae</taxon>
        <taxon>Phytophthora</taxon>
    </lineage>
</organism>
<dbReference type="EMBL" id="QXFU01004035">
    <property type="protein sequence ID" value="KAE8971106.1"/>
    <property type="molecule type" value="Genomic_DNA"/>
</dbReference>
<dbReference type="Proteomes" id="UP000435112">
    <property type="component" value="Unassembled WGS sequence"/>
</dbReference>
<evidence type="ECO:0000313" key="2">
    <source>
        <dbReference type="EMBL" id="KAE9282657.1"/>
    </source>
</evidence>
<dbReference type="OrthoDB" id="10275371at2759"/>
<comment type="caution">
    <text evidence="2">The sequence shown here is derived from an EMBL/GenBank/DDBJ whole genome shotgun (WGS) entry which is preliminary data.</text>
</comment>
<keyword evidence="3" id="KW-1185">Reference proteome</keyword>
<sequence>MSRAGGLGNFRMNLVIGSSTTNTGSGLRAAISWRSSGVSISQCEIARAPRSAAMVPYCMGCISSPWKLISSQSFLPASEMRPVSSCLNTPFSQNTSINSGEMVPPSLTYTNAGICLLTMSPVAAEAD</sequence>
<evidence type="ECO:0000313" key="1">
    <source>
        <dbReference type="EMBL" id="KAE8971106.1"/>
    </source>
</evidence>
<evidence type="ECO:0000313" key="4">
    <source>
        <dbReference type="Proteomes" id="UP000435112"/>
    </source>
</evidence>
<dbReference type="Proteomes" id="UP000434957">
    <property type="component" value="Unassembled WGS sequence"/>
</dbReference>
<accession>A0A6A4C7L3</accession>
<protein>
    <submittedName>
        <fullName evidence="2">Uncharacterized protein</fullName>
    </submittedName>
</protein>